<name>A0A3P7PBL0_DIBLA</name>
<organism evidence="1 2">
    <name type="scientific">Dibothriocephalus latus</name>
    <name type="common">Fish tapeworm</name>
    <name type="synonym">Diphyllobothrium latum</name>
    <dbReference type="NCBI Taxonomy" id="60516"/>
    <lineage>
        <taxon>Eukaryota</taxon>
        <taxon>Metazoa</taxon>
        <taxon>Spiralia</taxon>
        <taxon>Lophotrochozoa</taxon>
        <taxon>Platyhelminthes</taxon>
        <taxon>Cestoda</taxon>
        <taxon>Eucestoda</taxon>
        <taxon>Diphyllobothriidea</taxon>
        <taxon>Diphyllobothriidae</taxon>
        <taxon>Dibothriocephalus</taxon>
    </lineage>
</organism>
<proteinExistence type="predicted"/>
<dbReference type="PANTHER" id="PTHR13158:SF5">
    <property type="entry name" value="NAD KINASE 2, MITOCHONDRIAL"/>
    <property type="match status" value="1"/>
</dbReference>
<dbReference type="Gene3D" id="3.40.50.10330">
    <property type="entry name" value="Probable inorganic polyphosphate/atp-NAD kinase, domain 1"/>
    <property type="match status" value="1"/>
</dbReference>
<accession>A0A3P7PBL0</accession>
<gene>
    <name evidence="1" type="ORF">DILT_LOCUS11197</name>
</gene>
<dbReference type="InterPro" id="IPR016064">
    <property type="entry name" value="NAD/diacylglycerol_kinase_sf"/>
</dbReference>
<dbReference type="PANTHER" id="PTHR13158">
    <property type="match status" value="1"/>
</dbReference>
<evidence type="ECO:0000313" key="1">
    <source>
        <dbReference type="EMBL" id="VDN15366.1"/>
    </source>
</evidence>
<dbReference type="SUPFAM" id="SSF111331">
    <property type="entry name" value="NAD kinase/diacylglycerol kinase-like"/>
    <property type="match status" value="1"/>
</dbReference>
<dbReference type="OrthoDB" id="185618at2759"/>
<protein>
    <recommendedName>
        <fullName evidence="3">NAD(+) kinase</fullName>
    </recommendedName>
</protein>
<evidence type="ECO:0008006" key="3">
    <source>
        <dbReference type="Google" id="ProtNLM"/>
    </source>
</evidence>
<dbReference type="Proteomes" id="UP000281553">
    <property type="component" value="Unassembled WGS sequence"/>
</dbReference>
<dbReference type="EMBL" id="UYRU01062282">
    <property type="protein sequence ID" value="VDN15366.1"/>
    <property type="molecule type" value="Genomic_DNA"/>
</dbReference>
<keyword evidence="2" id="KW-1185">Reference proteome</keyword>
<sequence>MCGAPAVLLSSVLTPLRIFSRTLSDIPGKQLSPLKKALIVSKRSAYEFEQSRSSYPDEATLEKSILEKGKNYDNLRSAHRFHNRIIDELTRCLRAYDVEVRVVHFKHYDFSDAQWSDLILSVGGDGTFLSAASKCVCSVFYLLFSRFWRQRIRLQLTPYVAPLETRHPEIVNIYNISPKASPFRTERRVDELEASSETSDSAPLTRTLPIRALNEVFVSTCMSAR</sequence>
<dbReference type="GO" id="GO:0005739">
    <property type="term" value="C:mitochondrion"/>
    <property type="evidence" value="ECO:0007669"/>
    <property type="project" value="TreeGrafter"/>
</dbReference>
<reference evidence="1 2" key="1">
    <citation type="submission" date="2018-11" db="EMBL/GenBank/DDBJ databases">
        <authorList>
            <consortium name="Pathogen Informatics"/>
        </authorList>
    </citation>
    <scope>NUCLEOTIDE SEQUENCE [LARGE SCALE GENOMIC DNA]</scope>
</reference>
<dbReference type="GO" id="GO:0019674">
    <property type="term" value="P:NAD+ metabolic process"/>
    <property type="evidence" value="ECO:0007669"/>
    <property type="project" value="TreeGrafter"/>
</dbReference>
<dbReference type="AlphaFoldDB" id="A0A3P7PBL0"/>
<dbReference type="GO" id="GO:0003951">
    <property type="term" value="F:NAD+ kinase activity"/>
    <property type="evidence" value="ECO:0007669"/>
    <property type="project" value="TreeGrafter"/>
</dbReference>
<dbReference type="InterPro" id="IPR017438">
    <property type="entry name" value="ATP-NAD_kinase_N"/>
</dbReference>
<evidence type="ECO:0000313" key="2">
    <source>
        <dbReference type="Proteomes" id="UP000281553"/>
    </source>
</evidence>